<proteinExistence type="inferred from homology"/>
<dbReference type="GO" id="GO:0005737">
    <property type="term" value="C:cytoplasm"/>
    <property type="evidence" value="ECO:0007669"/>
    <property type="project" value="UniProtKB-SubCell"/>
</dbReference>
<dbReference type="Pfam" id="PF04445">
    <property type="entry name" value="SAM_MT"/>
    <property type="match status" value="1"/>
</dbReference>
<dbReference type="EMBL" id="CP029161">
    <property type="protein sequence ID" value="AWH90242.1"/>
    <property type="molecule type" value="Genomic_DNA"/>
</dbReference>
<dbReference type="InterPro" id="IPR029063">
    <property type="entry name" value="SAM-dependent_MTases_sf"/>
</dbReference>
<keyword evidence="3" id="KW-0698">rRNA processing</keyword>
<keyword evidence="2 3" id="KW-0949">S-adenosyl-L-methionine</keyword>
<evidence type="ECO:0000256" key="3">
    <source>
        <dbReference type="HAMAP-Rule" id="MF_01523"/>
    </source>
</evidence>
<keyword evidence="1 3" id="KW-0489">Methyltransferase</keyword>
<comment type="caution">
    <text evidence="3">Lacks conserved residue(s) required for the propagation of feature annotation.</text>
</comment>
<dbReference type="AlphaFoldDB" id="A0A2U8DFZ1"/>
<reference evidence="4 5" key="1">
    <citation type="submission" date="2018-04" db="EMBL/GenBank/DDBJ databases">
        <title>Genome sequence of Buchnera aphidicola from Melaphis sacchari.</title>
        <authorList>
            <person name="Geib S.M."/>
            <person name="Palmer N.A."/>
            <person name="Sattler S.E."/>
            <person name="Sarath G."/>
        </authorList>
    </citation>
    <scope>NUCLEOTIDE SEQUENCE [LARGE SCALE GENOMIC DNA]</scope>
    <source>
        <strain evidence="4 5">LSU</strain>
    </source>
</reference>
<dbReference type="GO" id="GO:0008990">
    <property type="term" value="F:rRNA (guanine-N2-)-methyltransferase activity"/>
    <property type="evidence" value="ECO:0007669"/>
    <property type="project" value="UniProtKB-UniRule"/>
</dbReference>
<dbReference type="RefSeq" id="WP_158341013.1">
    <property type="nucleotide sequence ID" value="NZ_CP029161.1"/>
</dbReference>
<dbReference type="Gene3D" id="3.40.50.150">
    <property type="entry name" value="Vaccinia Virus protein VP39"/>
    <property type="match status" value="1"/>
</dbReference>
<evidence type="ECO:0000256" key="1">
    <source>
        <dbReference type="ARBA" id="ARBA00022603"/>
    </source>
</evidence>
<dbReference type="EC" id="2.1.1.242" evidence="3"/>
<comment type="similarity">
    <text evidence="3">Belongs to the methyltransferase superfamily. RsmJ family.</text>
</comment>
<name>A0A2U8DFZ1_9GAMM</name>
<comment type="function">
    <text evidence="3">Specifically methylates the guanosine in position 1516 of 16S rRNA.</text>
</comment>
<keyword evidence="3 4" id="KW-0808">Transferase</keyword>
<accession>A0A2U8DFZ1</accession>
<dbReference type="SUPFAM" id="SSF53335">
    <property type="entry name" value="S-adenosyl-L-methionine-dependent methyltransferases"/>
    <property type="match status" value="1"/>
</dbReference>
<dbReference type="PANTHER" id="PTHR36112">
    <property type="entry name" value="RIBOSOMAL RNA SMALL SUBUNIT METHYLTRANSFERASE J"/>
    <property type="match status" value="1"/>
</dbReference>
<dbReference type="PANTHER" id="PTHR36112:SF1">
    <property type="entry name" value="RIBOSOMAL RNA SMALL SUBUNIT METHYLTRANSFERASE J"/>
    <property type="match status" value="1"/>
</dbReference>
<dbReference type="InterPro" id="IPR007536">
    <property type="entry name" value="16SrRNA_methylTrfase_J"/>
</dbReference>
<feature type="binding site" evidence="3">
    <location>
        <position position="168"/>
    </location>
    <ligand>
        <name>S-adenosyl-L-methionine</name>
        <dbReference type="ChEBI" id="CHEBI:59789"/>
    </ligand>
</feature>
<organism evidence="4 5">
    <name type="scientific">Buchnera aphidicola</name>
    <name type="common">Melanaphis sacchari</name>
    <dbReference type="NCBI Taxonomy" id="2173854"/>
    <lineage>
        <taxon>Bacteria</taxon>
        <taxon>Pseudomonadati</taxon>
        <taxon>Pseudomonadota</taxon>
        <taxon>Gammaproteobacteria</taxon>
        <taxon>Enterobacterales</taxon>
        <taxon>Erwiniaceae</taxon>
        <taxon>Buchnera</taxon>
    </lineage>
</organism>
<dbReference type="OrthoDB" id="3191794at2"/>
<evidence type="ECO:0000256" key="2">
    <source>
        <dbReference type="ARBA" id="ARBA00022691"/>
    </source>
</evidence>
<dbReference type="HAMAP" id="MF_01523">
    <property type="entry name" value="16SrRNA_methyltr_J"/>
    <property type="match status" value="1"/>
</dbReference>
<gene>
    <name evidence="3" type="primary">rsmJ</name>
    <name evidence="4" type="ORF">DD681_00120</name>
</gene>
<evidence type="ECO:0000313" key="4">
    <source>
        <dbReference type="EMBL" id="AWH90242.1"/>
    </source>
</evidence>
<keyword evidence="3" id="KW-0963">Cytoplasm</keyword>
<protein>
    <recommendedName>
        <fullName evidence="3">Ribosomal RNA small subunit methyltransferase J</fullName>
        <ecNumber evidence="3">2.1.1.242</ecNumber>
    </recommendedName>
    <alternativeName>
        <fullName evidence="3">16S rRNA m2G1516 methyltransferase</fullName>
    </alternativeName>
    <alternativeName>
        <fullName evidence="3">rRNA (guanine-N(2)-)-methyltransferase</fullName>
    </alternativeName>
</protein>
<dbReference type="Proteomes" id="UP000244884">
    <property type="component" value="Chromosome"/>
</dbReference>
<sequence length="245" mass="29248">MKIYLIFKEKNERIRKLINKYHLEHDQNTSIALIINSRYLELYDRSMPKEKSIKIDFISKKYNYRCMHSKKSDLLYKAIGIKKNYFPFILDATAGWGKDAFFLSFLGCKVIMIECNPIVSILLEDALERAYQDKKNGFWIKKRLNLIFGNSLNMLNFSIPQPDVIYLDPMYPVNQKKCLPKKNMQFLRKIVTFDNQPEFLLKISRKLAKKRVIVKRPRYAKSLSNDKVDFIIKNKNYRFDIYFPL</sequence>
<comment type="subcellular location">
    <subcellularLocation>
        <location evidence="3">Cytoplasm</location>
    </subcellularLocation>
</comment>
<comment type="catalytic activity">
    <reaction evidence="3">
        <text>guanosine(1516) in 16S rRNA + S-adenosyl-L-methionine = N(2)-methylguanosine(1516) in 16S rRNA + S-adenosyl-L-homocysteine + H(+)</text>
        <dbReference type="Rhea" id="RHEA:43220"/>
        <dbReference type="Rhea" id="RHEA-COMP:10412"/>
        <dbReference type="Rhea" id="RHEA-COMP:10413"/>
        <dbReference type="ChEBI" id="CHEBI:15378"/>
        <dbReference type="ChEBI" id="CHEBI:57856"/>
        <dbReference type="ChEBI" id="CHEBI:59789"/>
        <dbReference type="ChEBI" id="CHEBI:74269"/>
        <dbReference type="ChEBI" id="CHEBI:74481"/>
        <dbReference type="EC" id="2.1.1.242"/>
    </reaction>
</comment>
<evidence type="ECO:0000313" key="5">
    <source>
        <dbReference type="Proteomes" id="UP000244884"/>
    </source>
</evidence>
<dbReference type="CDD" id="cd02440">
    <property type="entry name" value="AdoMet_MTases"/>
    <property type="match status" value="1"/>
</dbReference>